<name>A0A3N0XR04_ANAGA</name>
<evidence type="ECO:0000313" key="3">
    <source>
        <dbReference type="Proteomes" id="UP000281406"/>
    </source>
</evidence>
<reference evidence="2 3" key="1">
    <citation type="submission" date="2018-10" db="EMBL/GenBank/DDBJ databases">
        <title>Genome assembly for a Yunnan-Guizhou Plateau 3E fish, Anabarilius grahami (Regan), and its evolutionary and genetic applications.</title>
        <authorList>
            <person name="Jiang W."/>
        </authorList>
    </citation>
    <scope>NUCLEOTIDE SEQUENCE [LARGE SCALE GENOMIC DNA]</scope>
    <source>
        <strain evidence="2">AG-KIZ</strain>
        <tissue evidence="2">Muscle</tissue>
    </source>
</reference>
<comment type="caution">
    <text evidence="2">The sequence shown here is derived from an EMBL/GenBank/DDBJ whole genome shotgun (WGS) entry which is preliminary data.</text>
</comment>
<dbReference type="EMBL" id="RJVU01063374">
    <property type="protein sequence ID" value="ROJ25409.1"/>
    <property type="molecule type" value="Genomic_DNA"/>
</dbReference>
<dbReference type="AlphaFoldDB" id="A0A3N0XR04"/>
<keyword evidence="3" id="KW-1185">Reference proteome</keyword>
<feature type="region of interest" description="Disordered" evidence="1">
    <location>
        <begin position="1"/>
        <end position="34"/>
    </location>
</feature>
<feature type="compositionally biased region" description="Basic and acidic residues" evidence="1">
    <location>
        <begin position="103"/>
        <end position="118"/>
    </location>
</feature>
<feature type="compositionally biased region" description="Basic and acidic residues" evidence="1">
    <location>
        <begin position="9"/>
        <end position="26"/>
    </location>
</feature>
<sequence>MIRWPDGPKSSDTDSTCRIDRKKADEDQLQPTLLPPTVTERHFILRRRRTDVLLGRRLLGVTLVCQANFGPRRCRHEPTPQSAFVATSSSVSAWSAKGTGQSLKERQQKEEEKEEGRSPTRSGSSLKEER</sequence>
<feature type="compositionally biased region" description="Low complexity" evidence="1">
    <location>
        <begin position="82"/>
        <end position="96"/>
    </location>
</feature>
<proteinExistence type="predicted"/>
<evidence type="ECO:0000256" key="1">
    <source>
        <dbReference type="SAM" id="MobiDB-lite"/>
    </source>
</evidence>
<feature type="compositionally biased region" description="Polar residues" evidence="1">
    <location>
        <begin position="119"/>
        <end position="130"/>
    </location>
</feature>
<protein>
    <submittedName>
        <fullName evidence="2">Uncharacterized protein</fullName>
    </submittedName>
</protein>
<evidence type="ECO:0000313" key="2">
    <source>
        <dbReference type="EMBL" id="ROJ25409.1"/>
    </source>
</evidence>
<accession>A0A3N0XR04</accession>
<gene>
    <name evidence="2" type="ORF">DPX16_3574</name>
</gene>
<organism evidence="2 3">
    <name type="scientific">Anabarilius grahami</name>
    <name type="common">Kanglang fish</name>
    <name type="synonym">Barilius grahami</name>
    <dbReference type="NCBI Taxonomy" id="495550"/>
    <lineage>
        <taxon>Eukaryota</taxon>
        <taxon>Metazoa</taxon>
        <taxon>Chordata</taxon>
        <taxon>Craniata</taxon>
        <taxon>Vertebrata</taxon>
        <taxon>Euteleostomi</taxon>
        <taxon>Actinopterygii</taxon>
        <taxon>Neopterygii</taxon>
        <taxon>Teleostei</taxon>
        <taxon>Ostariophysi</taxon>
        <taxon>Cypriniformes</taxon>
        <taxon>Xenocyprididae</taxon>
        <taxon>Xenocypridinae</taxon>
        <taxon>Xenocypridinae incertae sedis</taxon>
        <taxon>Anabarilius</taxon>
    </lineage>
</organism>
<feature type="region of interest" description="Disordered" evidence="1">
    <location>
        <begin position="70"/>
        <end position="130"/>
    </location>
</feature>
<dbReference type="Proteomes" id="UP000281406">
    <property type="component" value="Unassembled WGS sequence"/>
</dbReference>